<organism evidence="3 4">
    <name type="scientific">Paenibacillus athensensis</name>
    <dbReference type="NCBI Taxonomy" id="1967502"/>
    <lineage>
        <taxon>Bacteria</taxon>
        <taxon>Bacillati</taxon>
        <taxon>Bacillota</taxon>
        <taxon>Bacilli</taxon>
        <taxon>Bacillales</taxon>
        <taxon>Paenibacillaceae</taxon>
        <taxon>Paenibacillus</taxon>
    </lineage>
</organism>
<keyword evidence="2" id="KW-0812">Transmembrane</keyword>
<keyword evidence="4" id="KW-1185">Reference proteome</keyword>
<feature type="region of interest" description="Disordered" evidence="1">
    <location>
        <begin position="46"/>
        <end position="72"/>
    </location>
</feature>
<dbReference type="Proteomes" id="UP000298246">
    <property type="component" value="Unassembled WGS sequence"/>
</dbReference>
<dbReference type="OrthoDB" id="2627757at2"/>
<dbReference type="EMBL" id="MYFO01000002">
    <property type="protein sequence ID" value="TFE91348.1"/>
    <property type="molecule type" value="Genomic_DNA"/>
</dbReference>
<evidence type="ECO:0000256" key="1">
    <source>
        <dbReference type="SAM" id="MobiDB-lite"/>
    </source>
</evidence>
<comment type="caution">
    <text evidence="3">The sequence shown here is derived from an EMBL/GenBank/DDBJ whole genome shotgun (WGS) entry which is preliminary data.</text>
</comment>
<keyword evidence="2" id="KW-1133">Transmembrane helix</keyword>
<feature type="transmembrane region" description="Helical" evidence="2">
    <location>
        <begin position="6"/>
        <end position="24"/>
    </location>
</feature>
<evidence type="ECO:0000256" key="2">
    <source>
        <dbReference type="SAM" id="Phobius"/>
    </source>
</evidence>
<proteinExistence type="predicted"/>
<protein>
    <submittedName>
        <fullName evidence="3">Uncharacterized protein</fullName>
    </submittedName>
</protein>
<keyword evidence="2" id="KW-0472">Membrane</keyword>
<evidence type="ECO:0000313" key="3">
    <source>
        <dbReference type="EMBL" id="TFE91348.1"/>
    </source>
</evidence>
<accession>A0A4Y8Q9Q4</accession>
<reference evidence="3 4" key="1">
    <citation type="submission" date="2017-03" db="EMBL/GenBank/DDBJ databases">
        <title>Isolation of Levoglucosan Utilizing Bacteria.</title>
        <authorList>
            <person name="Arya A.S."/>
        </authorList>
    </citation>
    <scope>NUCLEOTIDE SEQUENCE [LARGE SCALE GENOMIC DNA]</scope>
    <source>
        <strain evidence="3 4">MEC069</strain>
    </source>
</reference>
<sequence>MKLNWRRIAFIVLLAELLFVYWNMIGVMQTRKRQAVHPAIQSPLHEPLSQLQTPGPVPQTPEAPLVLKRKAS</sequence>
<name>A0A4Y8Q9Q4_9BACL</name>
<dbReference type="AlphaFoldDB" id="A0A4Y8Q9Q4"/>
<gene>
    <name evidence="3" type="ORF">B5M42_02580</name>
</gene>
<dbReference type="RefSeq" id="WP_134749399.1">
    <property type="nucleotide sequence ID" value="NZ_MYFO02000004.1"/>
</dbReference>
<evidence type="ECO:0000313" key="4">
    <source>
        <dbReference type="Proteomes" id="UP000298246"/>
    </source>
</evidence>